<dbReference type="Pfam" id="PF00005">
    <property type="entry name" value="ABC_tran"/>
    <property type="match status" value="1"/>
</dbReference>
<dbReference type="SUPFAM" id="SSF52540">
    <property type="entry name" value="P-loop containing nucleoside triphosphate hydrolases"/>
    <property type="match status" value="1"/>
</dbReference>
<dbReference type="FunFam" id="3.40.50.300:FF:000201">
    <property type="entry name" value="Glycine betaine/L-proline ABC transporter ATP-binding protein"/>
    <property type="match status" value="1"/>
</dbReference>
<evidence type="ECO:0000313" key="6">
    <source>
        <dbReference type="EMBL" id="TPE47403.1"/>
    </source>
</evidence>
<sequence>MAVVKLENVDIVFGNFLHESLRLMDQGMSRAEILAKTGDVIGVQNASIDIHEGEICVLMGLSGSGKSTLLRAVNGLNKVARGRCLVRDGDRMVDLAKCDEETLRHIRTHRVSMVFQSFALMPWLTVRENVGFGLEMQGVPKAERDERVDAQLKMVGLYQWADKKPDELSGGMRQRVGLARAFVMDTDVLLMDEPFSALDPLIRSQLQDELIELQRRLKKTIIFVSHDLDEALKIGSKIAIMESARIIQEDTPEQIVLNPANEYVEKFVAHTNPLNVLRGDALMTPLEQLATRDGKVEVSPDVSLLLKEGVLQSVQNGKGEIATALWDQSMDIEKVPEGAVMRVPVDISMRDAVEIRYQTHQFMVLEKEGRCVGVLNDHNFYHALLGKHFSRSEASA</sequence>
<organism evidence="6 7">
    <name type="scientific">Maribrevibacterium harenarium</name>
    <dbReference type="NCBI Taxonomy" id="2589817"/>
    <lineage>
        <taxon>Bacteria</taxon>
        <taxon>Pseudomonadati</taxon>
        <taxon>Pseudomonadota</taxon>
        <taxon>Gammaproteobacteria</taxon>
        <taxon>Oceanospirillales</taxon>
        <taxon>Oceanospirillaceae</taxon>
        <taxon>Maribrevibacterium</taxon>
    </lineage>
</organism>
<dbReference type="InterPro" id="IPR051921">
    <property type="entry name" value="ABC_osmolyte_uptake_ATP-bind"/>
</dbReference>
<keyword evidence="4 6" id="KW-0067">ATP-binding</keyword>
<dbReference type="InterPro" id="IPR027417">
    <property type="entry name" value="P-loop_NTPase"/>
</dbReference>
<evidence type="ECO:0000259" key="5">
    <source>
        <dbReference type="PROSITE" id="PS50893"/>
    </source>
</evidence>
<dbReference type="Gene3D" id="3.40.50.300">
    <property type="entry name" value="P-loop containing nucleotide triphosphate hydrolases"/>
    <property type="match status" value="1"/>
</dbReference>
<dbReference type="AlphaFoldDB" id="A0A501WBT9"/>
<dbReference type="GO" id="GO:0006970">
    <property type="term" value="P:response to osmotic stress"/>
    <property type="evidence" value="ECO:0007669"/>
    <property type="project" value="UniProtKB-ARBA"/>
</dbReference>
<dbReference type="RefSeq" id="WP_140590783.1">
    <property type="nucleotide sequence ID" value="NZ_VFRR01000042.1"/>
</dbReference>
<dbReference type="InterPro" id="IPR022473">
    <property type="entry name" value="ABC_trnsptr_Choline_ATP-bd"/>
</dbReference>
<evidence type="ECO:0000256" key="2">
    <source>
        <dbReference type="ARBA" id="ARBA00022448"/>
    </source>
</evidence>
<dbReference type="PROSITE" id="PS50893">
    <property type="entry name" value="ABC_TRANSPORTER_2"/>
    <property type="match status" value="1"/>
</dbReference>
<dbReference type="GO" id="GO:0016887">
    <property type="term" value="F:ATP hydrolysis activity"/>
    <property type="evidence" value="ECO:0007669"/>
    <property type="project" value="InterPro"/>
</dbReference>
<comment type="similarity">
    <text evidence="1">Belongs to the ABC transporter superfamily.</text>
</comment>
<dbReference type="PROSITE" id="PS00211">
    <property type="entry name" value="ABC_TRANSPORTER_1"/>
    <property type="match status" value="1"/>
</dbReference>
<reference evidence="6 7" key="1">
    <citation type="submission" date="2019-06" db="EMBL/GenBank/DDBJ databases">
        <title>A novel bacterium of genus Marinomonas, isolated from coastal sand.</title>
        <authorList>
            <person name="Huang H."/>
            <person name="Mo K."/>
            <person name="Hu Y."/>
        </authorList>
    </citation>
    <scope>NUCLEOTIDE SEQUENCE [LARGE SCALE GENOMIC DNA]</scope>
    <source>
        <strain evidence="6 7">HB171799</strain>
    </source>
</reference>
<dbReference type="PANTHER" id="PTHR43869">
    <property type="entry name" value="GLYCINE BETAINE/PROLINE BETAINE TRANSPORT SYSTEM ATP-BINDING PROTEIN PROV"/>
    <property type="match status" value="1"/>
</dbReference>
<evidence type="ECO:0000256" key="4">
    <source>
        <dbReference type="ARBA" id="ARBA00022840"/>
    </source>
</evidence>
<dbReference type="SMART" id="SM00382">
    <property type="entry name" value="AAA"/>
    <property type="match status" value="1"/>
</dbReference>
<dbReference type="InterPro" id="IPR003439">
    <property type="entry name" value="ABC_transporter-like_ATP-bd"/>
</dbReference>
<keyword evidence="3" id="KW-0547">Nucleotide-binding</keyword>
<comment type="caution">
    <text evidence="6">The sequence shown here is derived from an EMBL/GenBank/DDBJ whole genome shotgun (WGS) entry which is preliminary data.</text>
</comment>
<dbReference type="NCBIfam" id="TIGR03415">
    <property type="entry name" value="ABC_choXWV_ATP"/>
    <property type="match status" value="1"/>
</dbReference>
<dbReference type="GO" id="GO:0055052">
    <property type="term" value="C:ATP-binding cassette (ABC) transporter complex, substrate-binding subunit-containing"/>
    <property type="evidence" value="ECO:0007669"/>
    <property type="project" value="InterPro"/>
</dbReference>
<evidence type="ECO:0000256" key="1">
    <source>
        <dbReference type="ARBA" id="ARBA00005417"/>
    </source>
</evidence>
<dbReference type="GO" id="GO:0015220">
    <property type="term" value="F:choline transmembrane transporter activity"/>
    <property type="evidence" value="ECO:0007669"/>
    <property type="project" value="InterPro"/>
</dbReference>
<keyword evidence="2" id="KW-0813">Transport</keyword>
<evidence type="ECO:0000256" key="3">
    <source>
        <dbReference type="ARBA" id="ARBA00022741"/>
    </source>
</evidence>
<accession>A0A501WBT9</accession>
<dbReference type="Proteomes" id="UP000315901">
    <property type="component" value="Unassembled WGS sequence"/>
</dbReference>
<name>A0A501WBT9_9GAMM</name>
<dbReference type="EMBL" id="VFRR01000042">
    <property type="protein sequence ID" value="TPE47403.1"/>
    <property type="molecule type" value="Genomic_DNA"/>
</dbReference>
<evidence type="ECO:0000313" key="7">
    <source>
        <dbReference type="Proteomes" id="UP000315901"/>
    </source>
</evidence>
<dbReference type="GO" id="GO:0005524">
    <property type="term" value="F:ATP binding"/>
    <property type="evidence" value="ECO:0007669"/>
    <property type="project" value="UniProtKB-KW"/>
</dbReference>
<proteinExistence type="inferred from homology"/>
<keyword evidence="7" id="KW-1185">Reference proteome</keyword>
<feature type="domain" description="ABC transporter" evidence="5">
    <location>
        <begin position="21"/>
        <end position="268"/>
    </location>
</feature>
<dbReference type="OrthoDB" id="9802264at2"/>
<gene>
    <name evidence="6" type="primary">choV</name>
    <name evidence="6" type="ORF">FJM67_14565</name>
</gene>
<dbReference type="InterPro" id="IPR017871">
    <property type="entry name" value="ABC_transporter-like_CS"/>
</dbReference>
<dbReference type="PANTHER" id="PTHR43869:SF1">
    <property type="entry name" value="GLYCINE BETAINE_PROLINE BETAINE TRANSPORT SYSTEM ATP-BINDING PROTEIN PROV"/>
    <property type="match status" value="1"/>
</dbReference>
<dbReference type="InterPro" id="IPR003593">
    <property type="entry name" value="AAA+_ATPase"/>
</dbReference>
<protein>
    <submittedName>
        <fullName evidence="6">Choline ABC transporter ATP-binding protein</fullName>
    </submittedName>
</protein>